<comment type="catalytic activity">
    <reaction evidence="1">
        <text>(4aS,6R)-4a-hydroxy-L-erythro-5,6,7,8-tetrahydrobiopterin = (6R)-L-erythro-6,7-dihydrobiopterin + H2O</text>
        <dbReference type="Rhea" id="RHEA:11920"/>
        <dbReference type="ChEBI" id="CHEBI:15377"/>
        <dbReference type="ChEBI" id="CHEBI:15642"/>
        <dbReference type="ChEBI" id="CHEBI:43120"/>
        <dbReference type="EC" id="4.2.1.96"/>
    </reaction>
</comment>
<dbReference type="InterPro" id="IPR036428">
    <property type="entry name" value="PCD_sf"/>
</dbReference>
<dbReference type="AlphaFoldDB" id="A0A0G2HIU8"/>
<evidence type="ECO:0000256" key="2">
    <source>
        <dbReference type="ARBA" id="ARBA00006472"/>
    </source>
</evidence>
<evidence type="ECO:0000313" key="5">
    <source>
        <dbReference type="EMBL" id="KKZ10298.1"/>
    </source>
</evidence>
<name>A0A0G2HIU8_9SYNE</name>
<comment type="caution">
    <text evidence="5">The sequence shown here is derived from an EMBL/GenBank/DDBJ whole genome shotgun (WGS) entry which is preliminary data.</text>
</comment>
<evidence type="ECO:0000313" key="6">
    <source>
        <dbReference type="Proteomes" id="UP000035067"/>
    </source>
</evidence>
<evidence type="ECO:0000256" key="4">
    <source>
        <dbReference type="ARBA" id="ARBA00023239"/>
    </source>
</evidence>
<dbReference type="Gene3D" id="3.30.1360.20">
    <property type="entry name" value="Transcriptional coactivator/pterin dehydratase"/>
    <property type="match status" value="1"/>
</dbReference>
<dbReference type="EMBL" id="JXQG01000100">
    <property type="protein sequence ID" value="KKZ10298.1"/>
    <property type="molecule type" value="Genomic_DNA"/>
</dbReference>
<reference evidence="5 6" key="1">
    <citation type="submission" date="2015-01" db="EMBL/GenBank/DDBJ databases">
        <title>Lifestyle Evolution in Cyanobacterial Symbionts of Sponges.</title>
        <authorList>
            <person name="Burgsdorf I."/>
            <person name="Slaby B.M."/>
            <person name="Handley K.M."/>
            <person name="Haber M."/>
            <person name="Blom J."/>
            <person name="Marshall C.W."/>
            <person name="Gilbert J.A."/>
            <person name="Hentschel U."/>
            <person name="Steindler L."/>
        </authorList>
    </citation>
    <scope>NUCLEOTIDE SEQUENCE [LARGE SCALE GENOMIC DNA]</scope>
    <source>
        <strain evidence="5">SP3</strain>
    </source>
</reference>
<evidence type="ECO:0000256" key="1">
    <source>
        <dbReference type="ARBA" id="ARBA00001554"/>
    </source>
</evidence>
<dbReference type="GO" id="GO:0008124">
    <property type="term" value="F:4-alpha-hydroxytetrahydrobiopterin dehydratase activity"/>
    <property type="evidence" value="ECO:0007669"/>
    <property type="project" value="UniProtKB-EC"/>
</dbReference>
<dbReference type="PANTHER" id="PTHR12599">
    <property type="entry name" value="PTERIN-4-ALPHA-CARBINOLAMINE DEHYDRATASE"/>
    <property type="match status" value="1"/>
</dbReference>
<comment type="similarity">
    <text evidence="2">Belongs to the pterin-4-alpha-carbinolamine dehydratase family.</text>
</comment>
<proteinExistence type="inferred from homology"/>
<keyword evidence="4" id="KW-0456">Lyase</keyword>
<dbReference type="PATRIC" id="fig|1604020.3.peg.660"/>
<dbReference type="NCBIfam" id="NF002017">
    <property type="entry name" value="PRK00823.1-2"/>
    <property type="match status" value="1"/>
</dbReference>
<dbReference type="EC" id="4.2.1.96" evidence="3"/>
<dbReference type="GO" id="GO:0006729">
    <property type="term" value="P:tetrahydrobiopterin biosynthetic process"/>
    <property type="evidence" value="ECO:0007669"/>
    <property type="project" value="InterPro"/>
</dbReference>
<dbReference type="PANTHER" id="PTHR12599:SF0">
    <property type="entry name" value="PTERIN-4-ALPHA-CARBINOLAMINE DEHYDRATASE"/>
    <property type="match status" value="1"/>
</dbReference>
<accession>A0A0G2HIU8</accession>
<dbReference type="CDD" id="cd00488">
    <property type="entry name" value="PCD_DCoH"/>
    <property type="match status" value="1"/>
</dbReference>
<organism evidence="5 6">
    <name type="scientific">Candidatus Synechococcus spongiarum SP3</name>
    <dbReference type="NCBI Taxonomy" id="1604020"/>
    <lineage>
        <taxon>Bacteria</taxon>
        <taxon>Bacillati</taxon>
        <taxon>Cyanobacteriota</taxon>
        <taxon>Cyanophyceae</taxon>
        <taxon>Synechococcales</taxon>
        <taxon>Synechococcaceae</taxon>
        <taxon>Synechococcus</taxon>
    </lineage>
</organism>
<dbReference type="SUPFAM" id="SSF55248">
    <property type="entry name" value="PCD-like"/>
    <property type="match status" value="1"/>
</dbReference>
<protein>
    <recommendedName>
        <fullName evidence="3">4a-hydroxytetrahydrobiopterin dehydratase</fullName>
        <ecNumber evidence="3">4.2.1.96</ecNumber>
    </recommendedName>
</protein>
<gene>
    <name evidence="5" type="ORF">TE42_10405</name>
</gene>
<dbReference type="Pfam" id="PF01329">
    <property type="entry name" value="Pterin_4a"/>
    <property type="match status" value="1"/>
</dbReference>
<dbReference type="InterPro" id="IPR001533">
    <property type="entry name" value="Pterin_deHydtase"/>
</dbReference>
<sequence length="92" mass="10156">MALEEAAINSKLQELATGWQRQGKHLVLRGTFRNFVDAMAFAQAITPLAESQGHHPDLEIGWGRCTVLLTTHDAGGLTEKDFNLAKAVDRIR</sequence>
<evidence type="ECO:0000256" key="3">
    <source>
        <dbReference type="ARBA" id="ARBA00013252"/>
    </source>
</evidence>
<dbReference type="Proteomes" id="UP000035067">
    <property type="component" value="Unassembled WGS sequence"/>
</dbReference>